<evidence type="ECO:0000313" key="7">
    <source>
        <dbReference type="Proteomes" id="UP001236559"/>
    </source>
</evidence>
<sequence>MIETEGIVLNELKIKESSKILKVYSRQLGLISIYAKGALRKSSPFTASSQIFSHNSYRLKKQGNFFYIQKATIISLNYDLRKDYESFIYGSMIVELYEKSNFESEINKKTFDLLAKYLKVLPDSKNKKAITTAFFLKYISFMGFRPSMVGNYFSIENGGMVNESDVSLDSYLLKEEQKDYLKFLLYSDLSGEYEKNLSDDFLFEIVLKYIKYNLEIKDFNSLKLL</sequence>
<dbReference type="SUPFAM" id="SSF50249">
    <property type="entry name" value="Nucleic acid-binding proteins"/>
    <property type="match status" value="1"/>
</dbReference>
<dbReference type="Pfam" id="PF02565">
    <property type="entry name" value="RecO_C"/>
    <property type="match status" value="1"/>
</dbReference>
<reference evidence="6 7" key="1">
    <citation type="submission" date="2023-07" db="EMBL/GenBank/DDBJ databases">
        <title>Genomic Encyclopedia of Type Strains, Phase IV (KMG-IV): sequencing the most valuable type-strain genomes for metagenomic binning, comparative biology and taxonomic classification.</title>
        <authorList>
            <person name="Goeker M."/>
        </authorList>
    </citation>
    <scope>NUCLEOTIDE SEQUENCE [LARGE SCALE GENOMIC DNA]</scope>
    <source>
        <strain evidence="6 7">DSM 22616</strain>
    </source>
</reference>
<evidence type="ECO:0000313" key="6">
    <source>
        <dbReference type="EMBL" id="MDQ0274788.1"/>
    </source>
</evidence>
<evidence type="ECO:0000256" key="1">
    <source>
        <dbReference type="ARBA" id="ARBA00022763"/>
    </source>
</evidence>
<accession>A0ABU0AWH4</accession>
<dbReference type="SUPFAM" id="SSF57863">
    <property type="entry name" value="ArfGap/RecO-like zinc finger"/>
    <property type="match status" value="1"/>
</dbReference>
<feature type="domain" description="DNA replication/recombination mediator RecO N-terminal" evidence="5">
    <location>
        <begin position="2"/>
        <end position="75"/>
    </location>
</feature>
<evidence type="ECO:0000259" key="5">
    <source>
        <dbReference type="Pfam" id="PF11967"/>
    </source>
</evidence>
<dbReference type="EMBL" id="JAUSTN010000004">
    <property type="protein sequence ID" value="MDQ0274788.1"/>
    <property type="molecule type" value="Genomic_DNA"/>
</dbReference>
<keyword evidence="1 4" id="KW-0227">DNA damage</keyword>
<evidence type="ECO:0000256" key="4">
    <source>
        <dbReference type="HAMAP-Rule" id="MF_00201"/>
    </source>
</evidence>
<dbReference type="Gene3D" id="2.40.50.140">
    <property type="entry name" value="Nucleic acid-binding proteins"/>
    <property type="match status" value="1"/>
</dbReference>
<dbReference type="PANTHER" id="PTHR33991">
    <property type="entry name" value="DNA REPAIR PROTEIN RECO"/>
    <property type="match status" value="1"/>
</dbReference>
<comment type="similarity">
    <text evidence="4">Belongs to the RecO family.</text>
</comment>
<dbReference type="RefSeq" id="WP_023054742.1">
    <property type="nucleotide sequence ID" value="NZ_JAUSTN010000004.1"/>
</dbReference>
<dbReference type="Proteomes" id="UP001236559">
    <property type="component" value="Unassembled WGS sequence"/>
</dbReference>
<proteinExistence type="inferred from homology"/>
<evidence type="ECO:0000256" key="2">
    <source>
        <dbReference type="ARBA" id="ARBA00023172"/>
    </source>
</evidence>
<dbReference type="HAMAP" id="MF_00201">
    <property type="entry name" value="RecO"/>
    <property type="match status" value="1"/>
</dbReference>
<organism evidence="6 7">
    <name type="scientific">Peptoniphilus koenoeneniae</name>
    <dbReference type="NCBI Taxonomy" id="507751"/>
    <lineage>
        <taxon>Bacteria</taxon>
        <taxon>Bacillati</taxon>
        <taxon>Bacillota</taxon>
        <taxon>Tissierellia</taxon>
        <taxon>Tissierellales</taxon>
        <taxon>Peptoniphilaceae</taxon>
        <taxon>Peptoniphilus</taxon>
    </lineage>
</organism>
<name>A0ABU0AWH4_9FIRM</name>
<evidence type="ECO:0000256" key="3">
    <source>
        <dbReference type="ARBA" id="ARBA00023204"/>
    </source>
</evidence>
<dbReference type="InterPro" id="IPR012340">
    <property type="entry name" value="NA-bd_OB-fold"/>
</dbReference>
<dbReference type="InterPro" id="IPR003717">
    <property type="entry name" value="RecO"/>
</dbReference>
<dbReference type="NCBIfam" id="TIGR00613">
    <property type="entry name" value="reco"/>
    <property type="match status" value="1"/>
</dbReference>
<comment type="function">
    <text evidence="4">Involved in DNA repair and RecF pathway recombination.</text>
</comment>
<protein>
    <recommendedName>
        <fullName evidence="4">DNA repair protein RecO</fullName>
    </recommendedName>
    <alternativeName>
        <fullName evidence="4">Recombination protein O</fullName>
    </alternativeName>
</protein>
<gene>
    <name evidence="4" type="primary">recO</name>
    <name evidence="6" type="ORF">J2S72_000809</name>
</gene>
<keyword evidence="7" id="KW-1185">Reference proteome</keyword>
<dbReference type="InterPro" id="IPR022572">
    <property type="entry name" value="DNA_rep/recomb_RecO_N"/>
</dbReference>
<dbReference type="InterPro" id="IPR037278">
    <property type="entry name" value="ARFGAP/RecO"/>
</dbReference>
<dbReference type="Pfam" id="PF11967">
    <property type="entry name" value="RecO_N"/>
    <property type="match status" value="1"/>
</dbReference>
<keyword evidence="3 4" id="KW-0234">DNA repair</keyword>
<dbReference type="PANTHER" id="PTHR33991:SF1">
    <property type="entry name" value="DNA REPAIR PROTEIN RECO"/>
    <property type="match status" value="1"/>
</dbReference>
<keyword evidence="2 4" id="KW-0233">DNA recombination</keyword>
<comment type="caution">
    <text evidence="6">The sequence shown here is derived from an EMBL/GenBank/DDBJ whole genome shotgun (WGS) entry which is preliminary data.</text>
</comment>